<dbReference type="EMBL" id="QGHD01000016">
    <property type="protein sequence ID" value="PWK96644.1"/>
    <property type="molecule type" value="Genomic_DNA"/>
</dbReference>
<evidence type="ECO:0000313" key="3">
    <source>
        <dbReference type="Proteomes" id="UP000245523"/>
    </source>
</evidence>
<keyword evidence="1" id="KW-0472">Membrane</keyword>
<proteinExistence type="predicted"/>
<keyword evidence="1" id="KW-1133">Transmembrane helix</keyword>
<accession>A0ABX5LJS7</accession>
<name>A0ABX5LJS7_9BACT</name>
<evidence type="ECO:0000313" key="2">
    <source>
        <dbReference type="EMBL" id="PWK96644.1"/>
    </source>
</evidence>
<reference evidence="2 3" key="1">
    <citation type="submission" date="2018-05" db="EMBL/GenBank/DDBJ databases">
        <title>Animal gut microbial communities from fecal samples from Wisconsin, USA.</title>
        <authorList>
            <person name="Neumann A."/>
        </authorList>
    </citation>
    <scope>NUCLEOTIDE SEQUENCE [LARGE SCALE GENOMIC DNA]</scope>
    <source>
        <strain evidence="2 3">UWS4</strain>
    </source>
</reference>
<feature type="transmembrane region" description="Helical" evidence="1">
    <location>
        <begin position="235"/>
        <end position="259"/>
    </location>
</feature>
<protein>
    <submittedName>
        <fullName evidence="2">Uncharacterized protein</fullName>
    </submittedName>
</protein>
<sequence>MRGKIITAIIVLLSALIGGGLVAVTYYQDAVYDADRAKYEHEKGVFDAQQDSIVSAKRDSLYASWVATNDTTIRSVEQIKNNSKRVITMHYMDSLFAEMKQHLRYVSCPGFDTVSCNKLRKANRDEYNRVSMQRDELIARLHKKVVKTGRYECSPSDNGKMICEDETRIIWQPENITIYWVDTIWSSGYVSREQWVSKANKYADSMATKARVEYEPYSGHEFHYILKESSVLYKVWYLIAIITPISFLLGLGVLISYAFSSRKERKS</sequence>
<evidence type="ECO:0000256" key="1">
    <source>
        <dbReference type="SAM" id="Phobius"/>
    </source>
</evidence>
<gene>
    <name evidence="2" type="ORF">B0H50_11628</name>
</gene>
<keyword evidence="1" id="KW-0812">Transmembrane</keyword>
<keyword evidence="3" id="KW-1185">Reference proteome</keyword>
<comment type="caution">
    <text evidence="2">The sequence shown here is derived from an EMBL/GenBank/DDBJ whole genome shotgun (WGS) entry which is preliminary data.</text>
</comment>
<dbReference type="Proteomes" id="UP000245523">
    <property type="component" value="Unassembled WGS sequence"/>
</dbReference>
<organism evidence="2 3">
    <name type="scientific">Hallerella porci</name>
    <dbReference type="NCBI Taxonomy" id="1945871"/>
    <lineage>
        <taxon>Bacteria</taxon>
        <taxon>Pseudomonadati</taxon>
        <taxon>Fibrobacterota</taxon>
        <taxon>Fibrobacteria</taxon>
        <taxon>Fibrobacterales</taxon>
        <taxon>Fibrobacteraceae</taxon>
        <taxon>Hallerella</taxon>
    </lineage>
</organism>